<proteinExistence type="predicted"/>
<reference evidence="1" key="1">
    <citation type="submission" date="2013-09" db="EMBL/GenBank/DDBJ databases">
        <title>Complete nucleotide sequence of Streptomyces linear plasmid pFRL4.</title>
        <authorList>
            <person name="Chen Z."/>
            <person name="Fang P."/>
            <person name="Qin Z."/>
        </authorList>
    </citation>
    <scope>NUCLEOTIDE SEQUENCE</scope>
    <source>
        <plasmid evidence="1">pFRL4</plasmid>
    </source>
</reference>
<dbReference type="EMBL" id="KF602049">
    <property type="protein sequence ID" value="AHE39480.1"/>
    <property type="molecule type" value="Genomic_DNA"/>
</dbReference>
<keyword evidence="1" id="KW-0614">Plasmid</keyword>
<sequence>METGEMADAESAALSVWFSAATPCPATSTGLWRTNPHLPRRLECGVTFDIVLADRHLIEAAYRLLAEYEQPLGPAVAFTSLRSAAVLVPCGTSESWSSLMAASQWPGRLPRPACLGKRHAILVPAPAPRSGAGVARWLVPPDDEQVIGGTPLLTSPAPLARCLAEALALHLPLERSPLSRAMTAVRSVLPSTRRP</sequence>
<organism evidence="1">
    <name type="scientific">Streptomyces sp. F2</name>
    <dbReference type="NCBI Taxonomy" id="317660"/>
    <lineage>
        <taxon>Bacteria</taxon>
        <taxon>Bacillati</taxon>
        <taxon>Actinomycetota</taxon>
        <taxon>Actinomycetes</taxon>
        <taxon>Kitasatosporales</taxon>
        <taxon>Streptomycetaceae</taxon>
        <taxon>Streptomyces</taxon>
    </lineage>
</organism>
<evidence type="ECO:0008006" key="2">
    <source>
        <dbReference type="Google" id="ProtNLM"/>
    </source>
</evidence>
<accession>V9Z1Q9</accession>
<evidence type="ECO:0000313" key="1">
    <source>
        <dbReference type="EMBL" id="AHE39480.1"/>
    </source>
</evidence>
<name>V9Z1Q9_9ACTN</name>
<gene>
    <name evidence="1" type="ORF">pFRL4_247</name>
</gene>
<dbReference type="AlphaFoldDB" id="V9Z1Q9"/>
<geneLocation type="plasmid" evidence="1">
    <name>pFRL4</name>
</geneLocation>
<protein>
    <recommendedName>
        <fullName evidence="2">DNA primase/polymerase bifunctional N-terminal domain-containing protein</fullName>
    </recommendedName>
</protein>